<dbReference type="RefSeq" id="WP_199108158.1">
    <property type="nucleotide sequence ID" value="NZ_JAHWXQ010000001.1"/>
</dbReference>
<protein>
    <submittedName>
        <fullName evidence="1">Uncharacterized protein</fullName>
    </submittedName>
</protein>
<evidence type="ECO:0000313" key="2">
    <source>
        <dbReference type="Proteomes" id="UP000774935"/>
    </source>
</evidence>
<reference evidence="1 2" key="1">
    <citation type="submission" date="2021-07" db="EMBL/GenBank/DDBJ databases">
        <authorList>
            <person name="Kim M.K."/>
        </authorList>
    </citation>
    <scope>NUCLEOTIDE SEQUENCE [LARGE SCALE GENOMIC DNA]</scope>
    <source>
        <strain evidence="1 2">HLY7-15</strain>
    </source>
</reference>
<keyword evidence="2" id="KW-1185">Reference proteome</keyword>
<name>A0ABS6X6D4_9BACT</name>
<evidence type="ECO:0000313" key="1">
    <source>
        <dbReference type="EMBL" id="MBW3363547.1"/>
    </source>
</evidence>
<sequence>MRYLEEIIDSLNVYSKEFYSLIMDAEDDFLCKLIETFNLAVNNSDPIEKQNTGFNFVANSTLSGVAFPCSSFECSFQAVHNLARNAILYADTVYIQNPFIRYVHYKSFDLKSRDNICNSFLTIYALMPLFRSGIFEFTKSTVHHCQDCYKKFQKQYLDVVEYNSQAIEDIIVDYVLENLDFSLFLSRSGEKCIEISSKTDFLDHPIVISFVHYIPNPLKRIKIIGEKIKLTPDVIKESGVLYDFLVPLSDNLYIQNFYSRYYSANILTNREFDIEMSSLLNDRFHASSETSQRSRVLQSINHLVPFINDVSLTKLLQLRQNEGEAFEVYRDKVNKLTKNIALSEVEAKDIYNDEIRPELNRINMTLKHNKKLLWGNIKSNVLLASTYVSASLYSGILPSNIDAVVASIGGFGFAKSISDDIIKLIAKPSAQENELYFLWKLQSSSRIKI</sequence>
<comment type="caution">
    <text evidence="1">The sequence shown here is derived from an EMBL/GenBank/DDBJ whole genome shotgun (WGS) entry which is preliminary data.</text>
</comment>
<organism evidence="1 2">
    <name type="scientific">Pontibacter populi</name>
    <dbReference type="NCBI Taxonomy" id="890055"/>
    <lineage>
        <taxon>Bacteria</taxon>
        <taxon>Pseudomonadati</taxon>
        <taxon>Bacteroidota</taxon>
        <taxon>Cytophagia</taxon>
        <taxon>Cytophagales</taxon>
        <taxon>Hymenobacteraceae</taxon>
        <taxon>Pontibacter</taxon>
    </lineage>
</organism>
<gene>
    <name evidence="1" type="ORF">KYK27_00720</name>
</gene>
<dbReference type="Proteomes" id="UP000774935">
    <property type="component" value="Unassembled WGS sequence"/>
</dbReference>
<dbReference type="EMBL" id="JAHWXQ010000001">
    <property type="protein sequence ID" value="MBW3363547.1"/>
    <property type="molecule type" value="Genomic_DNA"/>
</dbReference>
<accession>A0ABS6X6D4</accession>
<proteinExistence type="predicted"/>